<evidence type="ECO:0000256" key="4">
    <source>
        <dbReference type="ARBA" id="ARBA00022777"/>
    </source>
</evidence>
<evidence type="ECO:0000256" key="2">
    <source>
        <dbReference type="ARBA" id="ARBA00022679"/>
    </source>
</evidence>
<feature type="domain" description="Protein kinase" evidence="6">
    <location>
        <begin position="1"/>
        <end position="294"/>
    </location>
</feature>
<dbReference type="EMBL" id="FN649760">
    <property type="protein sequence ID" value="CBN75072.1"/>
    <property type="molecule type" value="Genomic_DNA"/>
</dbReference>
<evidence type="ECO:0000256" key="1">
    <source>
        <dbReference type="ARBA" id="ARBA00022527"/>
    </source>
</evidence>
<name>D8LRH1_ECTSI</name>
<sequence>MIRNNDTMRKAAQKEVALLKELAEHDPLNKKHCIRLLCSLEHKQHVVMVFESMQMNLRETLKKFGRKTGINIHAVQKYGKQLLAALKHMASRNLVHADIKPDNILVDQGFGSLKLADFGSAFRITDPDNDPTPYLVSRWYRAPEIVMGLEYDKAIDLWSVAVTLFELYKGSPVLPGVNNNEMLKRMMEFKGPVPTRMVKSHMRAFETMGGIRPHFTEGGQFMQQEPDPVSGQTTVRLVTVTAPSRPIKSDIMRSKGAQDKKETVADLADFLDKCMALDPKQRISLGQCSAHSFLRRA</sequence>
<dbReference type="Gene3D" id="3.30.200.20">
    <property type="entry name" value="Phosphorylase Kinase, domain 1"/>
    <property type="match status" value="1"/>
</dbReference>
<dbReference type="OrthoDB" id="3967at2759"/>
<dbReference type="PROSITE" id="PS00108">
    <property type="entry name" value="PROTEIN_KINASE_ST"/>
    <property type="match status" value="1"/>
</dbReference>
<keyword evidence="4 7" id="KW-0418">Kinase</keyword>
<evidence type="ECO:0000313" key="8">
    <source>
        <dbReference type="Proteomes" id="UP000002630"/>
    </source>
</evidence>
<dbReference type="Proteomes" id="UP000002630">
    <property type="component" value="Unassembled WGS sequence"/>
</dbReference>
<organism evidence="7 8">
    <name type="scientific">Ectocarpus siliculosus</name>
    <name type="common">Brown alga</name>
    <name type="synonym">Conferva siliculosa</name>
    <dbReference type="NCBI Taxonomy" id="2880"/>
    <lineage>
        <taxon>Eukaryota</taxon>
        <taxon>Sar</taxon>
        <taxon>Stramenopiles</taxon>
        <taxon>Ochrophyta</taxon>
        <taxon>PX clade</taxon>
        <taxon>Phaeophyceae</taxon>
        <taxon>Ectocarpales</taxon>
        <taxon>Ectocarpaceae</taxon>
        <taxon>Ectocarpus</taxon>
    </lineage>
</organism>
<dbReference type="InParanoid" id="D8LRH1"/>
<evidence type="ECO:0000256" key="5">
    <source>
        <dbReference type="ARBA" id="ARBA00022840"/>
    </source>
</evidence>
<dbReference type="Gene3D" id="1.10.510.10">
    <property type="entry name" value="Transferase(Phosphotransferase) domain 1"/>
    <property type="match status" value="1"/>
</dbReference>
<dbReference type="GO" id="GO:0005524">
    <property type="term" value="F:ATP binding"/>
    <property type="evidence" value="ECO:0007669"/>
    <property type="project" value="UniProtKB-KW"/>
</dbReference>
<dbReference type="PANTHER" id="PTHR24058:SF103">
    <property type="entry name" value="SERINE_THREONINE-PROTEIN KINASE PRP4 HOMOLOG"/>
    <property type="match status" value="1"/>
</dbReference>
<reference evidence="7 8" key="1">
    <citation type="journal article" date="2010" name="Nature">
        <title>The Ectocarpus genome and the independent evolution of multicellularity in brown algae.</title>
        <authorList>
            <person name="Cock J.M."/>
            <person name="Sterck L."/>
            <person name="Rouze P."/>
            <person name="Scornet D."/>
            <person name="Allen A.E."/>
            <person name="Amoutzias G."/>
            <person name="Anthouard V."/>
            <person name="Artiguenave F."/>
            <person name="Aury J.M."/>
            <person name="Badger J.H."/>
            <person name="Beszteri B."/>
            <person name="Billiau K."/>
            <person name="Bonnet E."/>
            <person name="Bothwell J.H."/>
            <person name="Bowler C."/>
            <person name="Boyen C."/>
            <person name="Brownlee C."/>
            <person name="Carrano C.J."/>
            <person name="Charrier B."/>
            <person name="Cho G.Y."/>
            <person name="Coelho S.M."/>
            <person name="Collen J."/>
            <person name="Corre E."/>
            <person name="Da Silva C."/>
            <person name="Delage L."/>
            <person name="Delaroque N."/>
            <person name="Dittami S.M."/>
            <person name="Doulbeau S."/>
            <person name="Elias M."/>
            <person name="Farnham G."/>
            <person name="Gachon C.M."/>
            <person name="Gschloessl B."/>
            <person name="Heesch S."/>
            <person name="Jabbari K."/>
            <person name="Jubin C."/>
            <person name="Kawai H."/>
            <person name="Kimura K."/>
            <person name="Kloareg B."/>
            <person name="Kupper F.C."/>
            <person name="Lang D."/>
            <person name="Le Bail A."/>
            <person name="Leblanc C."/>
            <person name="Lerouge P."/>
            <person name="Lohr M."/>
            <person name="Lopez P.J."/>
            <person name="Martens C."/>
            <person name="Maumus F."/>
            <person name="Michel G."/>
            <person name="Miranda-Saavedra D."/>
            <person name="Morales J."/>
            <person name="Moreau H."/>
            <person name="Motomura T."/>
            <person name="Nagasato C."/>
            <person name="Napoli C.A."/>
            <person name="Nelson D.R."/>
            <person name="Nyvall-Collen P."/>
            <person name="Peters A.F."/>
            <person name="Pommier C."/>
            <person name="Potin P."/>
            <person name="Poulain J."/>
            <person name="Quesneville H."/>
            <person name="Read B."/>
            <person name="Rensing S.A."/>
            <person name="Ritter A."/>
            <person name="Rousvoal S."/>
            <person name="Samanta M."/>
            <person name="Samson G."/>
            <person name="Schroeder D.C."/>
            <person name="Segurens B."/>
            <person name="Strittmatter M."/>
            <person name="Tonon T."/>
            <person name="Tregear J.W."/>
            <person name="Valentin K."/>
            <person name="von Dassow P."/>
            <person name="Yamagishi T."/>
            <person name="Van de Peer Y."/>
            <person name="Wincker P."/>
        </authorList>
    </citation>
    <scope>NUCLEOTIDE SEQUENCE [LARGE SCALE GENOMIC DNA]</scope>
    <source>
        <strain evidence="8">Ec32 / CCAP1310/4</strain>
    </source>
</reference>
<evidence type="ECO:0000256" key="3">
    <source>
        <dbReference type="ARBA" id="ARBA00022741"/>
    </source>
</evidence>
<keyword evidence="3" id="KW-0547">Nucleotide-binding</keyword>
<evidence type="ECO:0000313" key="7">
    <source>
        <dbReference type="EMBL" id="CBN75072.1"/>
    </source>
</evidence>
<dbReference type="PANTHER" id="PTHR24058">
    <property type="entry name" value="DUAL SPECIFICITY PROTEIN KINASE"/>
    <property type="match status" value="1"/>
</dbReference>
<dbReference type="STRING" id="2880.D8LRH1"/>
<gene>
    <name evidence="7" type="ORF">Esi_0066_0078</name>
</gene>
<dbReference type="SUPFAM" id="SSF56112">
    <property type="entry name" value="Protein kinase-like (PK-like)"/>
    <property type="match status" value="1"/>
</dbReference>
<keyword evidence="2" id="KW-0808">Transferase</keyword>
<proteinExistence type="predicted"/>
<keyword evidence="1" id="KW-0723">Serine/threonine-protein kinase</keyword>
<dbReference type="GO" id="GO:0004674">
    <property type="term" value="F:protein serine/threonine kinase activity"/>
    <property type="evidence" value="ECO:0007669"/>
    <property type="project" value="UniProtKB-KW"/>
</dbReference>
<keyword evidence="7" id="KW-0829">Tyrosine-protein kinase</keyword>
<dbReference type="InterPro" id="IPR050494">
    <property type="entry name" value="Ser_Thr_dual-spec_kinase"/>
</dbReference>
<dbReference type="AlphaFoldDB" id="D8LRH1"/>
<dbReference type="eggNOG" id="KOG0670">
    <property type="taxonomic scope" value="Eukaryota"/>
</dbReference>
<accession>D8LRH1</accession>
<dbReference type="InterPro" id="IPR011009">
    <property type="entry name" value="Kinase-like_dom_sf"/>
</dbReference>
<dbReference type="PROSITE" id="PS50011">
    <property type="entry name" value="PROTEIN_KINASE_DOM"/>
    <property type="match status" value="1"/>
</dbReference>
<protein>
    <submittedName>
        <fullName evidence="7">ATP binding / protein kinase/ protein serine/threonine kinase/ protein-tyrosine kinase</fullName>
    </submittedName>
</protein>
<dbReference type="InterPro" id="IPR008271">
    <property type="entry name" value="Ser/Thr_kinase_AS"/>
</dbReference>
<keyword evidence="5" id="KW-0067">ATP-binding</keyword>
<dbReference type="GO" id="GO:0004713">
    <property type="term" value="F:protein tyrosine kinase activity"/>
    <property type="evidence" value="ECO:0007669"/>
    <property type="project" value="UniProtKB-KW"/>
</dbReference>
<keyword evidence="8" id="KW-1185">Reference proteome</keyword>
<evidence type="ECO:0000259" key="6">
    <source>
        <dbReference type="PROSITE" id="PS50011"/>
    </source>
</evidence>
<dbReference type="SMART" id="SM00220">
    <property type="entry name" value="S_TKc"/>
    <property type="match status" value="1"/>
</dbReference>
<dbReference type="InterPro" id="IPR000719">
    <property type="entry name" value="Prot_kinase_dom"/>
</dbReference>
<dbReference type="Pfam" id="PF00069">
    <property type="entry name" value="Pkinase"/>
    <property type="match status" value="1"/>
</dbReference>